<dbReference type="PROSITE" id="PS50042">
    <property type="entry name" value="CNMP_BINDING_3"/>
    <property type="match status" value="2"/>
</dbReference>
<dbReference type="Pfam" id="PF25372">
    <property type="entry name" value="DUF7885"/>
    <property type="match status" value="1"/>
</dbReference>
<feature type="compositionally biased region" description="Polar residues" evidence="9">
    <location>
        <begin position="1"/>
        <end position="13"/>
    </location>
</feature>
<proteinExistence type="predicted"/>
<dbReference type="GO" id="GO:0016020">
    <property type="term" value="C:membrane"/>
    <property type="evidence" value="ECO:0007669"/>
    <property type="project" value="UniProtKB-SubCell"/>
</dbReference>
<dbReference type="Proteomes" id="UP000748756">
    <property type="component" value="Unassembled WGS sequence"/>
</dbReference>
<dbReference type="PANTHER" id="PTHR45638:SF11">
    <property type="entry name" value="CYCLIC NUCLEOTIDE-GATED CATION CHANNEL SUBUNIT A"/>
    <property type="match status" value="1"/>
</dbReference>
<dbReference type="PANTHER" id="PTHR45638">
    <property type="entry name" value="CYCLIC NUCLEOTIDE-GATED CATION CHANNEL SUBUNIT A"/>
    <property type="match status" value="1"/>
</dbReference>
<keyword evidence="6" id="KW-0472">Membrane</keyword>
<dbReference type="GO" id="GO:0044877">
    <property type="term" value="F:protein-containing complex binding"/>
    <property type="evidence" value="ECO:0007669"/>
    <property type="project" value="TreeGrafter"/>
</dbReference>
<evidence type="ECO:0000256" key="2">
    <source>
        <dbReference type="ARBA" id="ARBA00022448"/>
    </source>
</evidence>
<dbReference type="InterPro" id="IPR018490">
    <property type="entry name" value="cNMP-bd_dom_sf"/>
</dbReference>
<dbReference type="InterPro" id="IPR014710">
    <property type="entry name" value="RmlC-like_jellyroll"/>
</dbReference>
<evidence type="ECO:0000313" key="12">
    <source>
        <dbReference type="EMBL" id="KAF9136604.1"/>
    </source>
</evidence>
<comment type="subcellular location">
    <subcellularLocation>
        <location evidence="1">Membrane</location>
        <topology evidence="1">Multi-pass membrane protein</topology>
    </subcellularLocation>
</comment>
<keyword evidence="8" id="KW-0407">Ion channel</keyword>
<dbReference type="SMART" id="SM00100">
    <property type="entry name" value="cNMP"/>
    <property type="match status" value="2"/>
</dbReference>
<feature type="compositionally biased region" description="Pro residues" evidence="9">
    <location>
        <begin position="88"/>
        <end position="99"/>
    </location>
</feature>
<dbReference type="InterPro" id="IPR018488">
    <property type="entry name" value="cNMP-bd_CS"/>
</dbReference>
<evidence type="ECO:0008006" key="14">
    <source>
        <dbReference type="Google" id="ProtNLM"/>
    </source>
</evidence>
<name>A0A9P5RNC5_9FUNG</name>
<dbReference type="InterPro" id="IPR006553">
    <property type="entry name" value="Leu-rich_rpt_Cys-con_subtyp"/>
</dbReference>
<evidence type="ECO:0000256" key="5">
    <source>
        <dbReference type="ARBA" id="ARBA00023065"/>
    </source>
</evidence>
<feature type="domain" description="Cyclic nucleotide-binding" evidence="10">
    <location>
        <begin position="329"/>
        <end position="429"/>
    </location>
</feature>
<evidence type="ECO:0000313" key="13">
    <source>
        <dbReference type="Proteomes" id="UP000748756"/>
    </source>
</evidence>
<keyword evidence="2" id="KW-0813">Transport</keyword>
<evidence type="ECO:0000256" key="7">
    <source>
        <dbReference type="ARBA" id="ARBA00023286"/>
    </source>
</evidence>
<dbReference type="Gene3D" id="3.80.10.10">
    <property type="entry name" value="Ribonuclease Inhibitor"/>
    <property type="match status" value="3"/>
</dbReference>
<feature type="compositionally biased region" description="Polar residues" evidence="9">
    <location>
        <begin position="498"/>
        <end position="529"/>
    </location>
</feature>
<evidence type="ECO:0000259" key="11">
    <source>
        <dbReference type="PROSITE" id="PS50181"/>
    </source>
</evidence>
<feature type="domain" description="Cyclic nucleotide-binding" evidence="10">
    <location>
        <begin position="162"/>
        <end position="279"/>
    </location>
</feature>
<dbReference type="InterPro" id="IPR050866">
    <property type="entry name" value="CNG_cation_channel"/>
</dbReference>
<dbReference type="InterPro" id="IPR036047">
    <property type="entry name" value="F-box-like_dom_sf"/>
</dbReference>
<dbReference type="PROSITE" id="PS00888">
    <property type="entry name" value="CNMP_BINDING_1"/>
    <property type="match status" value="1"/>
</dbReference>
<keyword evidence="4" id="KW-1133">Transmembrane helix</keyword>
<protein>
    <recommendedName>
        <fullName evidence="14">Cyclic nucleotide-binding domain-containing protein</fullName>
    </recommendedName>
</protein>
<evidence type="ECO:0000256" key="1">
    <source>
        <dbReference type="ARBA" id="ARBA00004141"/>
    </source>
</evidence>
<feature type="domain" description="F-box" evidence="11">
    <location>
        <begin position="710"/>
        <end position="757"/>
    </location>
</feature>
<dbReference type="CDD" id="cd00038">
    <property type="entry name" value="CAP_ED"/>
    <property type="match status" value="2"/>
</dbReference>
<feature type="region of interest" description="Disordered" evidence="9">
    <location>
        <begin position="498"/>
        <end position="539"/>
    </location>
</feature>
<organism evidence="12 13">
    <name type="scientific">Linnemannia schmuckeri</name>
    <dbReference type="NCBI Taxonomy" id="64567"/>
    <lineage>
        <taxon>Eukaryota</taxon>
        <taxon>Fungi</taxon>
        <taxon>Fungi incertae sedis</taxon>
        <taxon>Mucoromycota</taxon>
        <taxon>Mortierellomycotina</taxon>
        <taxon>Mortierellomycetes</taxon>
        <taxon>Mortierellales</taxon>
        <taxon>Mortierellaceae</taxon>
        <taxon>Linnemannia</taxon>
    </lineage>
</organism>
<dbReference type="Pfam" id="PF00027">
    <property type="entry name" value="cNMP_binding"/>
    <property type="match status" value="2"/>
</dbReference>
<evidence type="ECO:0000256" key="9">
    <source>
        <dbReference type="SAM" id="MobiDB-lite"/>
    </source>
</evidence>
<dbReference type="InterPro" id="IPR057207">
    <property type="entry name" value="FBXL15_LRR"/>
</dbReference>
<feature type="compositionally biased region" description="Low complexity" evidence="9">
    <location>
        <begin position="131"/>
        <end position="145"/>
    </location>
</feature>
<feature type="region of interest" description="Disordered" evidence="9">
    <location>
        <begin position="294"/>
        <end position="313"/>
    </location>
</feature>
<feature type="region of interest" description="Disordered" evidence="9">
    <location>
        <begin position="1"/>
        <end position="145"/>
    </location>
</feature>
<keyword evidence="3" id="KW-0812">Transmembrane</keyword>
<dbReference type="SUPFAM" id="SSF51206">
    <property type="entry name" value="cAMP-binding domain-like"/>
    <property type="match status" value="2"/>
</dbReference>
<accession>A0A9P5RNC5</accession>
<evidence type="ECO:0000256" key="6">
    <source>
        <dbReference type="ARBA" id="ARBA00023136"/>
    </source>
</evidence>
<dbReference type="Gene3D" id="2.60.120.10">
    <property type="entry name" value="Jelly Rolls"/>
    <property type="match status" value="2"/>
</dbReference>
<evidence type="ECO:0000256" key="8">
    <source>
        <dbReference type="ARBA" id="ARBA00023303"/>
    </source>
</evidence>
<gene>
    <name evidence="12" type="ORF">BG015_003070</name>
</gene>
<dbReference type="InterPro" id="IPR001810">
    <property type="entry name" value="F-box_dom"/>
</dbReference>
<evidence type="ECO:0000256" key="3">
    <source>
        <dbReference type="ARBA" id="ARBA00022692"/>
    </source>
</evidence>
<keyword evidence="7" id="KW-1071">Ligand-gated ion channel</keyword>
<feature type="compositionally biased region" description="Polar residues" evidence="9">
    <location>
        <begin position="35"/>
        <end position="49"/>
    </location>
</feature>
<dbReference type="EMBL" id="JAAAUQ010001649">
    <property type="protein sequence ID" value="KAF9136604.1"/>
    <property type="molecule type" value="Genomic_DNA"/>
</dbReference>
<evidence type="ECO:0000259" key="10">
    <source>
        <dbReference type="PROSITE" id="PS50042"/>
    </source>
</evidence>
<dbReference type="SMART" id="SM00367">
    <property type="entry name" value="LRR_CC"/>
    <property type="match status" value="10"/>
</dbReference>
<evidence type="ECO:0000256" key="4">
    <source>
        <dbReference type="ARBA" id="ARBA00022989"/>
    </source>
</evidence>
<dbReference type="SUPFAM" id="SSF52047">
    <property type="entry name" value="RNI-like"/>
    <property type="match status" value="1"/>
</dbReference>
<dbReference type="OrthoDB" id="421226at2759"/>
<dbReference type="AlphaFoldDB" id="A0A9P5RNC5"/>
<comment type="caution">
    <text evidence="12">The sequence shown here is derived from an EMBL/GenBank/DDBJ whole genome shotgun (WGS) entry which is preliminary data.</text>
</comment>
<dbReference type="PROSITE" id="PS50181">
    <property type="entry name" value="FBOX"/>
    <property type="match status" value="1"/>
</dbReference>
<dbReference type="SUPFAM" id="SSF81383">
    <property type="entry name" value="F-box domain"/>
    <property type="match status" value="1"/>
</dbReference>
<keyword evidence="13" id="KW-1185">Reference proteome</keyword>
<keyword evidence="5" id="KW-0406">Ion transport</keyword>
<dbReference type="GO" id="GO:0005221">
    <property type="term" value="F:intracellularly cyclic nucleotide-activated monoatomic cation channel activity"/>
    <property type="evidence" value="ECO:0007669"/>
    <property type="project" value="InterPro"/>
</dbReference>
<dbReference type="InterPro" id="IPR000595">
    <property type="entry name" value="cNMP-bd_dom"/>
</dbReference>
<dbReference type="InterPro" id="IPR032675">
    <property type="entry name" value="LRR_dom_sf"/>
</dbReference>
<sequence length="1243" mass="135020">MLWPTDPSSTLSNKAAAVDRRDPLDPLDPDVSSSNTDQAASPFLNTLDNSRPSSPAPPPVVQSPLSSSPARVQSPKINLDLFHSGENPIPPPLRTPPESPVKGLRRTSFKRPALPPLQQHPFESELGQGFTSLSSPPTSPTAHTPVTNLPPKLWQSLAEHPLFKNSTPEGIQQLASSMHIRHYHPQDHIIRRSEQSSAMFYVLRGTVKVVSHDNEATYYEIKENNFFGDIGVLYRVPRSMDVLAKNRCTIAILSGDDLVKVMESCPETAKAIGYQTQERYQMYLKRRQSISVRRTLDGGSGGPDQGQDDANSESFAKSDIHSAIRKVPLFQSCSSEVIHMLSLKVEPRTYNLGETIIRRGEIGREMFFVTSGMVEILSDDNLRVLARFRDGQFFGEIAVLLDVPRIANVKAVSQVDVFVLTKDNLEAVFEAVPGAAETITAEGNRLYNNWLIHNSRNNADQGMQDDSTGPMDIDGEINHRSLNVPRDAVHSPVQKLPIQSIQPQDTSVPGQTGFTADTSTPPTRRSSQDPVHPIEAGHPAAISVLPMTITGEIPRGRRLSVAQSLAPLAVAQWSPFDEAPMATPMPPVAPPEQPYFEQHAIPPAQENGPEPPMSRNPTIRGLVESNPKRRRASVAVWSQQDLMKLAETAQAKTMVDTTFAPATSSAMATAKPSVPDQEAAAESAAQDEHDMAAGIASVALTEPIKLRTGPATFQDLDESTVLRVLKGLPITALLRARRVCKDWDHKIMEHNDLVRDLDLSMYKKDVTDAVLADLCSSILSRNPARTTRVSLRDCFLISDKGLSMLASHIPAVQDLDLHSCWNVTDAGFRSLGMHCSKLRSIDFSNCRKLGDETIFGLYPRSTMAANGVPQETVAPQPVTKSRRSPVISPDLPGCPLISHLNLSYCKNITDRSFIHLCSSGSRQLEYLNLQRCTTISPEAFISLSLEKFDQEPVPDMTNGSLPQPVAIPRKEACFPKLKELYLSDCTFLSDEAIVALSPNMPRLESISLSFCCALTDIALEALSDSCVLLKKIDLSFCGSAVSDASLYQLAQFDALNPGRHMLEDLEIRGCVRVTEHGVREILNGCSSLKRLNISCCSGIGSGDLSEDVSAQAIAPPAPTPLEQQGPVPQAPTQPDLGEAGAVAAALHPLDNAVIDSPPQPEVQSVAPVAPQEPEVAMVEVAPQEVTPLESSGVEPVNTGSCGSLAARHNGSQAGGELSKKMDALKRGKEWALAQQRPGLVIIV</sequence>
<reference evidence="12" key="1">
    <citation type="journal article" date="2020" name="Fungal Divers.">
        <title>Resolving the Mortierellaceae phylogeny through synthesis of multi-gene phylogenetics and phylogenomics.</title>
        <authorList>
            <person name="Vandepol N."/>
            <person name="Liber J."/>
            <person name="Desiro A."/>
            <person name="Na H."/>
            <person name="Kennedy M."/>
            <person name="Barry K."/>
            <person name="Grigoriev I.V."/>
            <person name="Miller A.N."/>
            <person name="O'Donnell K."/>
            <person name="Stajich J.E."/>
            <person name="Bonito G."/>
        </authorList>
    </citation>
    <scope>NUCLEOTIDE SEQUENCE</scope>
    <source>
        <strain evidence="12">NRRL 6426</strain>
    </source>
</reference>